<name>A0A3G5AEF8_9VIRU</name>
<evidence type="ECO:0000313" key="1">
    <source>
        <dbReference type="EMBL" id="AYV85606.1"/>
    </source>
</evidence>
<sequence>MKEESVLGKKCQEIVNKYYNLNSKYHIMMESYGPLWSDKSHILDEYRTLIGSYNENPENYKILLETNIENDLEICETELKIMVFNLEKKKIHQRMP</sequence>
<dbReference type="EMBL" id="MK072461">
    <property type="protein sequence ID" value="AYV85606.1"/>
    <property type="molecule type" value="Genomic_DNA"/>
</dbReference>
<accession>A0A3G5AEF8</accession>
<gene>
    <name evidence="1" type="ORF">Satyrvirus25_11</name>
</gene>
<reference evidence="1" key="1">
    <citation type="submission" date="2018-10" db="EMBL/GenBank/DDBJ databases">
        <title>Hidden diversity of soil giant viruses.</title>
        <authorList>
            <person name="Schulz F."/>
            <person name="Alteio L."/>
            <person name="Goudeau D."/>
            <person name="Ryan E.M."/>
            <person name="Malmstrom R.R."/>
            <person name="Blanchard J."/>
            <person name="Woyke T."/>
        </authorList>
    </citation>
    <scope>NUCLEOTIDE SEQUENCE</scope>
    <source>
        <strain evidence="1">SAV1</strain>
    </source>
</reference>
<organism evidence="1">
    <name type="scientific">Satyrvirus sp</name>
    <dbReference type="NCBI Taxonomy" id="2487771"/>
    <lineage>
        <taxon>Viruses</taxon>
        <taxon>Varidnaviria</taxon>
        <taxon>Bamfordvirae</taxon>
        <taxon>Nucleocytoviricota</taxon>
        <taxon>Megaviricetes</taxon>
        <taxon>Imitervirales</taxon>
        <taxon>Mimiviridae</taxon>
        <taxon>Megamimivirinae</taxon>
    </lineage>
</organism>
<proteinExistence type="predicted"/>
<protein>
    <submittedName>
        <fullName evidence="1">Uncharacterized protein</fullName>
    </submittedName>
</protein>